<dbReference type="SMART" id="SM00477">
    <property type="entry name" value="NUC"/>
    <property type="match status" value="1"/>
</dbReference>
<evidence type="ECO:0000256" key="1">
    <source>
        <dbReference type="ARBA" id="ARBA00008764"/>
    </source>
</evidence>
<dbReference type="GO" id="GO:0006508">
    <property type="term" value="P:proteolysis"/>
    <property type="evidence" value="ECO:0007669"/>
    <property type="project" value="UniProtKB-KW"/>
</dbReference>
<feature type="domain" description="ENPP1-3/EXOG-like endonuclease/phosphodiesterase" evidence="10">
    <location>
        <begin position="466"/>
        <end position="686"/>
    </location>
</feature>
<evidence type="ECO:0000256" key="4">
    <source>
        <dbReference type="ARBA" id="ARBA00022801"/>
    </source>
</evidence>
<feature type="domain" description="DNA/RNA non-specific endonuclease/pyrophosphatase/phosphodiesterase" evidence="11">
    <location>
        <begin position="465"/>
        <end position="686"/>
    </location>
</feature>
<keyword evidence="12" id="KW-0255">Endonuclease</keyword>
<sequence length="706" mass="76198">MWRGADSAILGITPDPEVAVMVTLFAESDPARLQRRLAAVTNGDLSDTEVTRLADGDASVLGELAPMTKQKVAALVAPANRDTLEALVGGATPDYVPICFLDLARTSAAAVARVLDDRRRPRGTGVMVSPHLFLTNHHVIESDAVAAGGSIQFDYQLGVDDLPEPVSEYRLDPSTFFWTCPVDELDVSLVAVGPRLTGDRDLATFGWTALSSAGDKHAEGDFVTVVQHPDGDFKQIALRENRVLGRGSKGTTLYYSADTLRGSSGSPVFNDEFDLVALHHAGGSHNDTRLDDGRPVPDECNEGIRISAIVTALRGVHDTLPPGRRNLLAEALNPPTTGMTPPVSAGRGVGAREPTMADIADAPTVTIAAGDLRLPQLVITQDSRRPDIAAGARPQATTPAAVPAAVDSIPLERNDAPDKHYDDRRGHHDDYLPVRVGPPKLSAALLKECAVPGGGRATAASTLLRYHHFSLVVHATRRMPLFTIVDVDGRRLRSINRRTGAVEAAEVWYTDPRIPEHAQLDQSLFAAQRPRVFDRGHLVRRLDPAWGSPETAKRAADDTFHFTNCCPQISSFNQHLWQGIENYALRNAATDRARIIVVTGPVFGVDDPRYREVAIPREFWKIVARVQDGRLRATGFLADQGTALDAALATGPESFADLDELTVYQTPITELEKRTGLGMATLRTADTMPAALESAAALDDLGDAHW</sequence>
<feature type="compositionally biased region" description="Low complexity" evidence="9">
    <location>
        <begin position="396"/>
        <end position="406"/>
    </location>
</feature>
<dbReference type="CDD" id="cd00091">
    <property type="entry name" value="NUC"/>
    <property type="match status" value="1"/>
</dbReference>
<feature type="region of interest" description="Disordered" evidence="9">
    <location>
        <begin position="390"/>
        <end position="426"/>
    </location>
</feature>
<dbReference type="AlphaFoldDB" id="A0A6L7GW43"/>
<dbReference type="PRINTS" id="PR00839">
    <property type="entry name" value="V8PROTEASE"/>
</dbReference>
<dbReference type="InterPro" id="IPR020821">
    <property type="entry name" value="ENPP1-3/EXOG-like_nuc-like"/>
</dbReference>
<feature type="active site" description="Proton acceptor" evidence="6">
    <location>
        <position position="537"/>
    </location>
</feature>
<dbReference type="RefSeq" id="WP_160903969.1">
    <property type="nucleotide sequence ID" value="NZ_CP102850.1"/>
</dbReference>
<keyword evidence="2 8" id="KW-0645">Protease</keyword>
<dbReference type="InterPro" id="IPR008256">
    <property type="entry name" value="Peptidase_S1B"/>
</dbReference>
<evidence type="ECO:0000256" key="5">
    <source>
        <dbReference type="ARBA" id="ARBA00022825"/>
    </source>
</evidence>
<dbReference type="InterPro" id="IPR040255">
    <property type="entry name" value="Non-specific_endonuclease"/>
</dbReference>
<dbReference type="Proteomes" id="UP000475545">
    <property type="component" value="Unassembled WGS sequence"/>
</dbReference>
<proteinExistence type="inferred from homology"/>
<reference evidence="12 13" key="1">
    <citation type="submission" date="2019-11" db="EMBL/GenBank/DDBJ databases">
        <title>Gordonia sp. nov., a novel actinobacterium isolated from mangrove soil in Hainan.</title>
        <authorList>
            <person name="Huang X."/>
            <person name="Xie Y."/>
            <person name="Chu X."/>
            <person name="Xiao K."/>
        </authorList>
    </citation>
    <scope>NUCLEOTIDE SEQUENCE [LARGE SCALE GENOMIC DNA]</scope>
    <source>
        <strain evidence="12 13">HNM0687</strain>
    </source>
</reference>
<evidence type="ECO:0000256" key="9">
    <source>
        <dbReference type="SAM" id="MobiDB-lite"/>
    </source>
</evidence>
<organism evidence="12 13">
    <name type="scientific">Gordonia mangrovi</name>
    <dbReference type="NCBI Taxonomy" id="2665643"/>
    <lineage>
        <taxon>Bacteria</taxon>
        <taxon>Bacillati</taxon>
        <taxon>Actinomycetota</taxon>
        <taxon>Actinomycetes</taxon>
        <taxon>Mycobacteriales</taxon>
        <taxon>Gordoniaceae</taxon>
        <taxon>Gordonia</taxon>
    </lineage>
</organism>
<evidence type="ECO:0000256" key="8">
    <source>
        <dbReference type="RuleBase" id="RU004296"/>
    </source>
</evidence>
<feature type="binding site" evidence="7">
    <location>
        <position position="573"/>
    </location>
    <ligand>
        <name>Mg(2+)</name>
        <dbReference type="ChEBI" id="CHEBI:18420"/>
        <note>catalytic</note>
    </ligand>
</feature>
<accession>A0A6L7GW43</accession>
<evidence type="ECO:0000256" key="6">
    <source>
        <dbReference type="PIRSR" id="PIRSR640255-1"/>
    </source>
</evidence>
<evidence type="ECO:0000256" key="3">
    <source>
        <dbReference type="ARBA" id="ARBA00022729"/>
    </source>
</evidence>
<protein>
    <recommendedName>
        <fullName evidence="8">Serine protease</fullName>
        <ecNumber evidence="8">3.4.21.-</ecNumber>
    </recommendedName>
</protein>
<dbReference type="InterPro" id="IPR009003">
    <property type="entry name" value="Peptidase_S1_PA"/>
</dbReference>
<dbReference type="EC" id="3.4.21.-" evidence="8"/>
<dbReference type="Gene3D" id="2.40.10.10">
    <property type="entry name" value="Trypsin-like serine proteases"/>
    <property type="match status" value="2"/>
</dbReference>
<keyword evidence="13" id="KW-1185">Reference proteome</keyword>
<keyword evidence="4 8" id="KW-0378">Hydrolase</keyword>
<feature type="compositionally biased region" description="Basic and acidic residues" evidence="9">
    <location>
        <begin position="410"/>
        <end position="426"/>
    </location>
</feature>
<dbReference type="PANTHER" id="PTHR13966">
    <property type="entry name" value="ENDONUCLEASE RELATED"/>
    <property type="match status" value="1"/>
</dbReference>
<evidence type="ECO:0000256" key="7">
    <source>
        <dbReference type="PIRSR" id="PIRSR640255-2"/>
    </source>
</evidence>
<evidence type="ECO:0000259" key="10">
    <source>
        <dbReference type="SMART" id="SM00477"/>
    </source>
</evidence>
<name>A0A6L7GW43_9ACTN</name>
<gene>
    <name evidence="12" type="ORF">GIY30_20865</name>
</gene>
<dbReference type="SUPFAM" id="SSF50494">
    <property type="entry name" value="Trypsin-like serine proteases"/>
    <property type="match status" value="1"/>
</dbReference>
<dbReference type="InterPro" id="IPR044925">
    <property type="entry name" value="His-Me_finger_sf"/>
</dbReference>
<evidence type="ECO:0000259" key="11">
    <source>
        <dbReference type="SMART" id="SM00892"/>
    </source>
</evidence>
<dbReference type="Pfam" id="PF13365">
    <property type="entry name" value="Trypsin_2"/>
    <property type="match status" value="1"/>
</dbReference>
<comment type="similarity">
    <text evidence="1 8">Belongs to the peptidase S1B family.</text>
</comment>
<dbReference type="GO" id="GO:0004519">
    <property type="term" value="F:endonuclease activity"/>
    <property type="evidence" value="ECO:0007669"/>
    <property type="project" value="UniProtKB-KW"/>
</dbReference>
<dbReference type="PANTHER" id="PTHR13966:SF5">
    <property type="entry name" value="ENDONUCLEASE G, MITOCHONDRIAL"/>
    <property type="match status" value="1"/>
</dbReference>
<dbReference type="EMBL" id="WMBR01000006">
    <property type="protein sequence ID" value="MXP23793.1"/>
    <property type="molecule type" value="Genomic_DNA"/>
</dbReference>
<evidence type="ECO:0000313" key="13">
    <source>
        <dbReference type="Proteomes" id="UP000475545"/>
    </source>
</evidence>
<dbReference type="GO" id="GO:0008236">
    <property type="term" value="F:serine-type peptidase activity"/>
    <property type="evidence" value="ECO:0007669"/>
    <property type="project" value="UniProtKB-KW"/>
</dbReference>
<comment type="caution">
    <text evidence="12">The sequence shown here is derived from an EMBL/GenBank/DDBJ whole genome shotgun (WGS) entry which is preliminary data.</text>
</comment>
<keyword evidence="12" id="KW-0540">Nuclease</keyword>
<dbReference type="GO" id="GO:0003676">
    <property type="term" value="F:nucleic acid binding"/>
    <property type="evidence" value="ECO:0007669"/>
    <property type="project" value="InterPro"/>
</dbReference>
<evidence type="ECO:0000256" key="2">
    <source>
        <dbReference type="ARBA" id="ARBA00022670"/>
    </source>
</evidence>
<dbReference type="InterPro" id="IPR044929">
    <property type="entry name" value="DNA/RNA_non-sp_Endonuclease_sf"/>
</dbReference>
<dbReference type="Gene3D" id="3.40.570.10">
    <property type="entry name" value="Extracellular Endonuclease, subunit A"/>
    <property type="match status" value="1"/>
</dbReference>
<keyword evidence="3" id="KW-0732">Signal</keyword>
<dbReference type="SMART" id="SM00892">
    <property type="entry name" value="Endonuclease_NS"/>
    <property type="match status" value="1"/>
</dbReference>
<dbReference type="InterPro" id="IPR043504">
    <property type="entry name" value="Peptidase_S1_PA_chymotrypsin"/>
</dbReference>
<evidence type="ECO:0000313" key="12">
    <source>
        <dbReference type="EMBL" id="MXP23793.1"/>
    </source>
</evidence>
<keyword evidence="7" id="KW-0479">Metal-binding</keyword>
<dbReference type="Pfam" id="PF01223">
    <property type="entry name" value="Endonuclease_NS"/>
    <property type="match status" value="1"/>
</dbReference>
<dbReference type="InterPro" id="IPR001604">
    <property type="entry name" value="Endo_G_ENPP1-like_dom"/>
</dbReference>
<keyword evidence="5 8" id="KW-0720">Serine protease</keyword>
<dbReference type="SUPFAM" id="SSF54060">
    <property type="entry name" value="His-Me finger endonucleases"/>
    <property type="match status" value="1"/>
</dbReference>
<dbReference type="GO" id="GO:0046872">
    <property type="term" value="F:metal ion binding"/>
    <property type="evidence" value="ECO:0007669"/>
    <property type="project" value="UniProtKB-KW"/>
</dbReference>